<protein>
    <submittedName>
        <fullName evidence="3">Uncharacterized protein</fullName>
    </submittedName>
</protein>
<evidence type="ECO:0000256" key="2">
    <source>
        <dbReference type="SAM" id="Phobius"/>
    </source>
</evidence>
<keyword evidence="2" id="KW-1133">Transmembrane helix</keyword>
<organism evidence="3 4">
    <name type="scientific">Staphylotrichum longicolle</name>
    <dbReference type="NCBI Taxonomy" id="669026"/>
    <lineage>
        <taxon>Eukaryota</taxon>
        <taxon>Fungi</taxon>
        <taxon>Dikarya</taxon>
        <taxon>Ascomycota</taxon>
        <taxon>Pezizomycotina</taxon>
        <taxon>Sordariomycetes</taxon>
        <taxon>Sordariomycetidae</taxon>
        <taxon>Sordariales</taxon>
        <taxon>Chaetomiaceae</taxon>
        <taxon>Staphylotrichum</taxon>
    </lineage>
</organism>
<comment type="caution">
    <text evidence="3">The sequence shown here is derived from an EMBL/GenBank/DDBJ whole genome shotgun (WGS) entry which is preliminary data.</text>
</comment>
<gene>
    <name evidence="3" type="ORF">NEMBOFW57_008398</name>
</gene>
<keyword evidence="2" id="KW-0812">Transmembrane</keyword>
<dbReference type="Proteomes" id="UP001197093">
    <property type="component" value="Unassembled WGS sequence"/>
</dbReference>
<dbReference type="EMBL" id="JAHCVI010000004">
    <property type="protein sequence ID" value="KAG7286095.1"/>
    <property type="molecule type" value="Genomic_DNA"/>
</dbReference>
<feature type="region of interest" description="Disordered" evidence="1">
    <location>
        <begin position="61"/>
        <end position="108"/>
    </location>
</feature>
<sequence>MADSGGGSFPLAGEGHAGGGDIIDGNVAGAAGPSTGGVVLSRGALIAIIVVVVVVALFGSGLSSPSQSRRDEEAGSTIPPTPRIKPEYLDLEKGLDKPKKKRANFGRK</sequence>
<name>A0AAD4HX62_9PEZI</name>
<accession>A0AAD4HX62</accession>
<reference evidence="3" key="1">
    <citation type="submission" date="2023-02" db="EMBL/GenBank/DDBJ databases">
        <authorList>
            <person name="Palmer J.M."/>
        </authorList>
    </citation>
    <scope>NUCLEOTIDE SEQUENCE</scope>
    <source>
        <strain evidence="3">FW57</strain>
    </source>
</reference>
<dbReference type="AlphaFoldDB" id="A0AAD4HX62"/>
<evidence type="ECO:0000313" key="3">
    <source>
        <dbReference type="EMBL" id="KAG7286095.1"/>
    </source>
</evidence>
<keyword evidence="4" id="KW-1185">Reference proteome</keyword>
<proteinExistence type="predicted"/>
<keyword evidence="2" id="KW-0472">Membrane</keyword>
<feature type="compositionally biased region" description="Basic residues" evidence="1">
    <location>
        <begin position="98"/>
        <end position="108"/>
    </location>
</feature>
<feature type="compositionally biased region" description="Basic and acidic residues" evidence="1">
    <location>
        <begin position="84"/>
        <end position="97"/>
    </location>
</feature>
<evidence type="ECO:0000256" key="1">
    <source>
        <dbReference type="SAM" id="MobiDB-lite"/>
    </source>
</evidence>
<feature type="transmembrane region" description="Helical" evidence="2">
    <location>
        <begin position="43"/>
        <end position="62"/>
    </location>
</feature>
<evidence type="ECO:0000313" key="4">
    <source>
        <dbReference type="Proteomes" id="UP001197093"/>
    </source>
</evidence>